<dbReference type="AlphaFoldDB" id="A0AAV5UGF4"/>
<feature type="non-terminal residue" evidence="1">
    <location>
        <position position="1"/>
    </location>
</feature>
<accession>A0AAV5UGF4</accession>
<dbReference type="EMBL" id="BTSX01000006">
    <property type="protein sequence ID" value="GMT06125.1"/>
    <property type="molecule type" value="Genomic_DNA"/>
</dbReference>
<dbReference type="Proteomes" id="UP001432027">
    <property type="component" value="Unassembled WGS sequence"/>
</dbReference>
<protein>
    <submittedName>
        <fullName evidence="1">Uncharacterized protein</fullName>
    </submittedName>
</protein>
<reference evidence="1" key="1">
    <citation type="submission" date="2023-10" db="EMBL/GenBank/DDBJ databases">
        <title>Genome assembly of Pristionchus species.</title>
        <authorList>
            <person name="Yoshida K."/>
            <person name="Sommer R.J."/>
        </authorList>
    </citation>
    <scope>NUCLEOTIDE SEQUENCE</scope>
    <source>
        <strain evidence="1">RS0144</strain>
    </source>
</reference>
<comment type="caution">
    <text evidence="1">The sequence shown here is derived from an EMBL/GenBank/DDBJ whole genome shotgun (WGS) entry which is preliminary data.</text>
</comment>
<name>A0AAV5UGF4_9BILA</name>
<evidence type="ECO:0000313" key="2">
    <source>
        <dbReference type="Proteomes" id="UP001432027"/>
    </source>
</evidence>
<gene>
    <name evidence="1" type="ORF">PENTCL1PPCAC_28299</name>
</gene>
<organism evidence="1 2">
    <name type="scientific">Pristionchus entomophagus</name>
    <dbReference type="NCBI Taxonomy" id="358040"/>
    <lineage>
        <taxon>Eukaryota</taxon>
        <taxon>Metazoa</taxon>
        <taxon>Ecdysozoa</taxon>
        <taxon>Nematoda</taxon>
        <taxon>Chromadorea</taxon>
        <taxon>Rhabditida</taxon>
        <taxon>Rhabditina</taxon>
        <taxon>Diplogasteromorpha</taxon>
        <taxon>Diplogasteroidea</taxon>
        <taxon>Neodiplogasteridae</taxon>
        <taxon>Pristionchus</taxon>
    </lineage>
</organism>
<evidence type="ECO:0000313" key="1">
    <source>
        <dbReference type="EMBL" id="GMT06125.1"/>
    </source>
</evidence>
<sequence length="221" mass="23906">VLVSHEELGVHGLASEGDGVRALEQAGGHDGVDDLLDARLEAGLLQQLHAELLVIDVGESQSHRAHDLGLEQGVVDERVTRDSERHAVHLSVGLHVQVGSVEEDESLDGVGAVALLQHAGHLESDAGSVGVADEPPGRRRLHFLHLGDVAAGDRLDRVLRHVLRRLEAVRGEVAAVHYPERRRGDTLDGMDEEGDRSLLDLVALHHHVLRVEVVDVDAHLE</sequence>
<keyword evidence="2" id="KW-1185">Reference proteome</keyword>
<proteinExistence type="predicted"/>